<dbReference type="PANTHER" id="PTHR48207:SF3">
    <property type="entry name" value="SUCCINATE--HYDROXYMETHYLGLUTARATE COA-TRANSFERASE"/>
    <property type="match status" value="1"/>
</dbReference>
<dbReference type="RefSeq" id="WP_119037207.1">
    <property type="nucleotide sequence ID" value="NZ_QXDC01000004.1"/>
</dbReference>
<dbReference type="InterPro" id="IPR023606">
    <property type="entry name" value="CoA-Trfase_III_dom_1_sf"/>
</dbReference>
<evidence type="ECO:0000313" key="2">
    <source>
        <dbReference type="EMBL" id="RIA37976.1"/>
    </source>
</evidence>
<dbReference type="PANTHER" id="PTHR48207">
    <property type="entry name" value="SUCCINATE--HYDROXYMETHYLGLUTARATE COA-TRANSFERASE"/>
    <property type="match status" value="1"/>
</dbReference>
<keyword evidence="3" id="KW-1185">Reference proteome</keyword>
<accession>A0A397NKI2</accession>
<dbReference type="EMBL" id="QXDC01000004">
    <property type="protein sequence ID" value="RIA37976.1"/>
    <property type="molecule type" value="Genomic_DNA"/>
</dbReference>
<organism evidence="2 3">
    <name type="scientific">Hephaestia caeni</name>
    <dbReference type="NCBI Taxonomy" id="645617"/>
    <lineage>
        <taxon>Bacteria</taxon>
        <taxon>Pseudomonadati</taxon>
        <taxon>Pseudomonadota</taxon>
        <taxon>Alphaproteobacteria</taxon>
        <taxon>Sphingomonadales</taxon>
        <taxon>Sphingomonadaceae</taxon>
        <taxon>Hephaestia</taxon>
    </lineage>
</organism>
<dbReference type="GO" id="GO:0008410">
    <property type="term" value="F:CoA-transferase activity"/>
    <property type="evidence" value="ECO:0007669"/>
    <property type="project" value="TreeGrafter"/>
</dbReference>
<name>A0A397NKI2_9SPHN</name>
<keyword evidence="1 2" id="KW-0808">Transferase</keyword>
<evidence type="ECO:0000313" key="3">
    <source>
        <dbReference type="Proteomes" id="UP000266568"/>
    </source>
</evidence>
<evidence type="ECO:0000256" key="1">
    <source>
        <dbReference type="ARBA" id="ARBA00022679"/>
    </source>
</evidence>
<protein>
    <submittedName>
        <fullName evidence="2">Crotonobetainyl-CoA:carnitine CoA-transferase CaiB-like acyl-CoA transferase</fullName>
    </submittedName>
</protein>
<dbReference type="InterPro" id="IPR044855">
    <property type="entry name" value="CoA-Trfase_III_dom3_sf"/>
</dbReference>
<reference evidence="2 3" key="1">
    <citation type="submission" date="2018-08" db="EMBL/GenBank/DDBJ databases">
        <title>Genomic Encyclopedia of Type Strains, Phase IV (KMG-IV): sequencing the most valuable type-strain genomes for metagenomic binning, comparative biology and taxonomic classification.</title>
        <authorList>
            <person name="Goeker M."/>
        </authorList>
    </citation>
    <scope>NUCLEOTIDE SEQUENCE [LARGE SCALE GENOMIC DNA]</scope>
    <source>
        <strain evidence="2 3">DSM 25527</strain>
    </source>
</reference>
<dbReference type="Gene3D" id="3.30.1540.10">
    <property type="entry name" value="formyl-coa transferase, domain 3"/>
    <property type="match status" value="1"/>
</dbReference>
<dbReference type="SUPFAM" id="SSF89796">
    <property type="entry name" value="CoA-transferase family III (CaiB/BaiF)"/>
    <property type="match status" value="1"/>
</dbReference>
<dbReference type="InterPro" id="IPR003673">
    <property type="entry name" value="CoA-Trfase_fam_III"/>
</dbReference>
<dbReference type="AlphaFoldDB" id="A0A397NKI2"/>
<dbReference type="Proteomes" id="UP000266568">
    <property type="component" value="Unassembled WGS sequence"/>
</dbReference>
<proteinExistence type="predicted"/>
<dbReference type="Gene3D" id="3.40.50.10540">
    <property type="entry name" value="Crotonobetainyl-coa:carnitine coa-transferase, domain 1"/>
    <property type="match status" value="1"/>
</dbReference>
<dbReference type="Pfam" id="PF02515">
    <property type="entry name" value="CoA_transf_3"/>
    <property type="match status" value="1"/>
</dbReference>
<sequence>MQEEQADARVVESQQGRVLDGLRVIEIGHFIAAPFGARVLADLGADLIKVEPLDGDPVRQWGEQPDGRSLWWSVHGRNKRCVTLDLKSAEGRALLLDLVEKSDALIENFRPGQLEKLGLGPDVLHARNPGLVIARVSGYGQNGPYRDRAAFGVIGEAMGGLRYLSNQPPGPDQPPPVRVGVSIGDSIAGLYAAFGIMAAVWQRDRAKGDGKARTLDVALTESMFSMMEGMLPEYGRLGKIKQPTGGGIATAAPTNAYPTADGEWVLIAGNSEPIFGRLATLIGMPDLPRDPRFAGNAARVANVVALDALIAGWTVRHDAAEAIELLKGADVPSSKIYTVADCATDPQYLERDMVREIEDPLLGPILHPGIVPYVPGDAASIRWTGPEIGAHNDEIYGELLGRSPEQLDALRAAGAI</sequence>
<dbReference type="OrthoDB" id="5720311at2"/>
<dbReference type="InterPro" id="IPR050483">
    <property type="entry name" value="CoA-transferase_III_domain"/>
</dbReference>
<gene>
    <name evidence="2" type="ORF">DFR49_3866</name>
</gene>
<comment type="caution">
    <text evidence="2">The sequence shown here is derived from an EMBL/GenBank/DDBJ whole genome shotgun (WGS) entry which is preliminary data.</text>
</comment>